<dbReference type="SUPFAM" id="SSF48452">
    <property type="entry name" value="TPR-like"/>
    <property type="match status" value="1"/>
</dbReference>
<sequence>MNIREFIQIKAQHRYAQITEMAHEEGGFGRLYRAIDTERQQREVCIKVIKPHLSKDLQIKLWNEEVQALELYRNRSGIVHLVEKQYEFDRDDPYWFLVMEYVHGKRLGSSKYRIELDVEDDQAIRIIFQLCSVIYSIHSRGKYHQDIFPDNVKIQGEDVILLDLGGMREAERRSGTIIFGGEMYSPPEVSPTRLRMKRFRALRKQKMGSFESADIFSIGTIFYELLMGQPFFDSIEQSNQLKEYIYDYYADPETVRRLKHEYQEAISTARRNIQSFAEFLEEYDLSGPLCDRFAKTLAIHPQKRPSIEALLDVFLPYMLERARECYAHADWKNAHLWFRNLEQHFDEIQLECLSDYQGVGEIMSRHLHTHFSIYIEACLMRGVTQYRQELFESAQRTFLKCQDLLERYPQGCDEQEKNTYFLKIVNNLAACFHKRNQNTEALHLLKSLSTAQGNFGQIISHNIQACAT</sequence>
<dbReference type="Gene3D" id="3.30.200.20">
    <property type="entry name" value="Phosphorylase Kinase, domain 1"/>
    <property type="match status" value="1"/>
</dbReference>
<dbReference type="InterPro" id="IPR000719">
    <property type="entry name" value="Prot_kinase_dom"/>
</dbReference>
<accession>A0A2G6K9S8</accession>
<evidence type="ECO:0000259" key="1">
    <source>
        <dbReference type="PROSITE" id="PS50011"/>
    </source>
</evidence>
<dbReference type="InterPro" id="IPR011009">
    <property type="entry name" value="Kinase-like_dom_sf"/>
</dbReference>
<dbReference type="Pfam" id="PF00069">
    <property type="entry name" value="Pkinase"/>
    <property type="match status" value="1"/>
</dbReference>
<organism evidence="2 3">
    <name type="scientific">candidate division KSB3 bacterium</name>
    <dbReference type="NCBI Taxonomy" id="2044937"/>
    <lineage>
        <taxon>Bacteria</taxon>
        <taxon>candidate division KSB3</taxon>
    </lineage>
</organism>
<evidence type="ECO:0000313" key="2">
    <source>
        <dbReference type="EMBL" id="PIE32130.1"/>
    </source>
</evidence>
<dbReference type="PANTHER" id="PTHR44167:SF30">
    <property type="entry name" value="PHOSPHORYLASE KINASE"/>
    <property type="match status" value="1"/>
</dbReference>
<dbReference type="EMBL" id="PDSK01000117">
    <property type="protein sequence ID" value="PIE32130.1"/>
    <property type="molecule type" value="Genomic_DNA"/>
</dbReference>
<feature type="domain" description="Protein kinase" evidence="1">
    <location>
        <begin position="17"/>
        <end position="318"/>
    </location>
</feature>
<dbReference type="AlphaFoldDB" id="A0A2G6K9S8"/>
<reference evidence="2 3" key="1">
    <citation type="submission" date="2017-10" db="EMBL/GenBank/DDBJ databases">
        <title>Novel microbial diversity and functional potential in the marine mammal oral microbiome.</title>
        <authorList>
            <person name="Dudek N.K."/>
            <person name="Sun C.L."/>
            <person name="Burstein D."/>
            <person name="Kantor R.S."/>
            <person name="Aliaga Goltsman D.S."/>
            <person name="Bik E.M."/>
            <person name="Thomas B.C."/>
            <person name="Banfield J.F."/>
            <person name="Relman D.A."/>
        </authorList>
    </citation>
    <scope>NUCLEOTIDE SEQUENCE [LARGE SCALE GENOMIC DNA]</scope>
    <source>
        <strain evidence="2">DOLJORAL78_47_16</strain>
    </source>
</reference>
<proteinExistence type="predicted"/>
<gene>
    <name evidence="2" type="ORF">CSA56_16095</name>
</gene>
<dbReference type="PROSITE" id="PS50011">
    <property type="entry name" value="PROTEIN_KINASE_DOM"/>
    <property type="match status" value="1"/>
</dbReference>
<dbReference type="InterPro" id="IPR011990">
    <property type="entry name" value="TPR-like_helical_dom_sf"/>
</dbReference>
<comment type="caution">
    <text evidence="2">The sequence shown here is derived from an EMBL/GenBank/DDBJ whole genome shotgun (WGS) entry which is preliminary data.</text>
</comment>
<dbReference type="PANTHER" id="PTHR44167">
    <property type="entry name" value="OVARIAN-SPECIFIC SERINE/THREONINE-PROTEIN KINASE LOK-RELATED"/>
    <property type="match status" value="1"/>
</dbReference>
<dbReference type="GO" id="GO:0004674">
    <property type="term" value="F:protein serine/threonine kinase activity"/>
    <property type="evidence" value="ECO:0007669"/>
    <property type="project" value="TreeGrafter"/>
</dbReference>
<dbReference type="Proteomes" id="UP000230821">
    <property type="component" value="Unassembled WGS sequence"/>
</dbReference>
<evidence type="ECO:0000313" key="3">
    <source>
        <dbReference type="Proteomes" id="UP000230821"/>
    </source>
</evidence>
<dbReference type="SUPFAM" id="SSF56112">
    <property type="entry name" value="Protein kinase-like (PK-like)"/>
    <property type="match status" value="1"/>
</dbReference>
<dbReference type="GO" id="GO:0005524">
    <property type="term" value="F:ATP binding"/>
    <property type="evidence" value="ECO:0007669"/>
    <property type="project" value="InterPro"/>
</dbReference>
<dbReference type="Gene3D" id="1.10.510.10">
    <property type="entry name" value="Transferase(Phosphotransferase) domain 1"/>
    <property type="match status" value="1"/>
</dbReference>
<name>A0A2G6K9S8_9BACT</name>
<dbReference type="SMART" id="SM00220">
    <property type="entry name" value="S_TKc"/>
    <property type="match status" value="1"/>
</dbReference>
<protein>
    <recommendedName>
        <fullName evidence="1">Protein kinase domain-containing protein</fullName>
    </recommendedName>
</protein>